<comment type="caution">
    <text evidence="1">The sequence shown here is derived from an EMBL/GenBank/DDBJ whole genome shotgun (WGS) entry which is preliminary data.</text>
</comment>
<sequence>MEIKAINIKQKDYIDEEDFFLSCEVFIGPQKENYVYEVYDFNVISIKRLYEGFPDNGIMLNKGWMITKYYDESEMKQKINAIIKNCISDTDKNTYLNISSYFRMQES</sequence>
<protein>
    <submittedName>
        <fullName evidence="1">Immunity 8 family protein</fullName>
    </submittedName>
</protein>
<name>A0ABT2SGW7_9FIRM</name>
<evidence type="ECO:0000313" key="2">
    <source>
        <dbReference type="Proteomes" id="UP001209666"/>
    </source>
</evidence>
<dbReference type="RefSeq" id="WP_262624370.1">
    <property type="nucleotide sequence ID" value="NZ_JAOQKI010000035.1"/>
</dbReference>
<gene>
    <name evidence="1" type="ORF">OCV43_13735</name>
</gene>
<dbReference type="EMBL" id="JAOQKI010000035">
    <property type="protein sequence ID" value="MCU6718299.1"/>
    <property type="molecule type" value="Genomic_DNA"/>
</dbReference>
<organism evidence="1 2">
    <name type="scientific">Roseburia amylophila</name>
    <dbReference type="NCBI Taxonomy" id="2981794"/>
    <lineage>
        <taxon>Bacteria</taxon>
        <taxon>Bacillati</taxon>
        <taxon>Bacillota</taxon>
        <taxon>Clostridia</taxon>
        <taxon>Lachnospirales</taxon>
        <taxon>Lachnospiraceae</taxon>
        <taxon>Roseburia</taxon>
    </lineage>
</organism>
<keyword evidence="2" id="KW-1185">Reference proteome</keyword>
<dbReference type="Pfam" id="PF15586">
    <property type="entry name" value="Imm8"/>
    <property type="match status" value="1"/>
</dbReference>
<dbReference type="Proteomes" id="UP001209666">
    <property type="component" value="Unassembled WGS sequence"/>
</dbReference>
<evidence type="ECO:0000313" key="1">
    <source>
        <dbReference type="EMBL" id="MCU6718299.1"/>
    </source>
</evidence>
<proteinExistence type="predicted"/>
<accession>A0ABT2SGW7</accession>
<dbReference type="InterPro" id="IPR028964">
    <property type="entry name" value="Imm8"/>
</dbReference>
<reference evidence="1 2" key="1">
    <citation type="journal article" date="2021" name="ISME Commun">
        <title>Automated analysis of genomic sequences facilitates high-throughput and comprehensive description of bacteria.</title>
        <authorList>
            <person name="Hitch T.C.A."/>
        </authorList>
    </citation>
    <scope>NUCLEOTIDE SEQUENCE [LARGE SCALE GENOMIC DNA]</scope>
    <source>
        <strain evidence="1 2">Sanger_19</strain>
    </source>
</reference>